<organism evidence="1 2">
    <name type="scientific">Olea europaea subsp. europaea</name>
    <dbReference type="NCBI Taxonomy" id="158383"/>
    <lineage>
        <taxon>Eukaryota</taxon>
        <taxon>Viridiplantae</taxon>
        <taxon>Streptophyta</taxon>
        <taxon>Embryophyta</taxon>
        <taxon>Tracheophyta</taxon>
        <taxon>Spermatophyta</taxon>
        <taxon>Magnoliopsida</taxon>
        <taxon>eudicotyledons</taxon>
        <taxon>Gunneridae</taxon>
        <taxon>Pentapetalae</taxon>
        <taxon>asterids</taxon>
        <taxon>lamiids</taxon>
        <taxon>Lamiales</taxon>
        <taxon>Oleaceae</taxon>
        <taxon>Oleeae</taxon>
        <taxon>Olea</taxon>
    </lineage>
</organism>
<evidence type="ECO:0000313" key="2">
    <source>
        <dbReference type="Proteomes" id="UP000594638"/>
    </source>
</evidence>
<name>A0A8S0TFD8_OLEEU</name>
<dbReference type="Proteomes" id="UP000594638">
    <property type="component" value="Unassembled WGS sequence"/>
</dbReference>
<dbReference type="EMBL" id="CACTIH010006104">
    <property type="protein sequence ID" value="CAA3004152.1"/>
    <property type="molecule type" value="Genomic_DNA"/>
</dbReference>
<proteinExistence type="predicted"/>
<dbReference type="Gramene" id="OE9A100824T1">
    <property type="protein sequence ID" value="OE9A100824C1"/>
    <property type="gene ID" value="OE9A100824"/>
</dbReference>
<accession>A0A8S0TFD8</accession>
<reference evidence="1 2" key="1">
    <citation type="submission" date="2019-12" db="EMBL/GenBank/DDBJ databases">
        <authorList>
            <person name="Alioto T."/>
            <person name="Alioto T."/>
            <person name="Gomez Garrido J."/>
        </authorList>
    </citation>
    <scope>NUCLEOTIDE SEQUENCE [LARGE SCALE GENOMIC DNA]</scope>
</reference>
<protein>
    <submittedName>
        <fullName evidence="1">Uncharacterized protein</fullName>
    </submittedName>
</protein>
<evidence type="ECO:0000313" key="1">
    <source>
        <dbReference type="EMBL" id="CAA3004152.1"/>
    </source>
</evidence>
<gene>
    <name evidence="1" type="ORF">OLEA9_A100824</name>
</gene>
<comment type="caution">
    <text evidence="1">The sequence shown here is derived from an EMBL/GenBank/DDBJ whole genome shotgun (WGS) entry which is preliminary data.</text>
</comment>
<sequence length="154" mass="16676">MLSQCPLPSFATMVSQALSHELFSRSIHGEVQQQSAFIASRGSSIISTGRNKHHSSSKMHSRNSSKSAAVTCHWCGKDNYTTKKCYKLGKLLKKAKDGGLIEAFSATSLADSHDIEWYTDTGATSHMTNDALNLDSSIPYNGFGNKSGDGSRPM</sequence>
<dbReference type="AlphaFoldDB" id="A0A8S0TFD8"/>
<keyword evidence="2" id="KW-1185">Reference proteome</keyword>